<dbReference type="AlphaFoldDB" id="A0A448NW22"/>
<evidence type="ECO:0000313" key="3">
    <source>
        <dbReference type="EMBL" id="VEI02088.1"/>
    </source>
</evidence>
<dbReference type="PANTHER" id="PTHR33877:SF1">
    <property type="entry name" value="TYPE IV METHYL-DIRECTED RESTRICTION ENZYME ECOKMCRA"/>
    <property type="match status" value="1"/>
</dbReference>
<dbReference type="EMBL" id="LR134473">
    <property type="protein sequence ID" value="VEI02088.1"/>
    <property type="molecule type" value="Genomic_DNA"/>
</dbReference>
<dbReference type="InterPro" id="IPR002711">
    <property type="entry name" value="HNH"/>
</dbReference>
<dbReference type="Proteomes" id="UP000277858">
    <property type="component" value="Chromosome"/>
</dbReference>
<dbReference type="Gene3D" id="1.10.30.50">
    <property type="match status" value="1"/>
</dbReference>
<gene>
    <name evidence="3" type="ORF">NCTC13652_00253</name>
</gene>
<evidence type="ECO:0000313" key="4">
    <source>
        <dbReference type="Proteomes" id="UP000277858"/>
    </source>
</evidence>
<dbReference type="RefSeq" id="WP_036980987.1">
    <property type="nucleotide sequence ID" value="NZ_JAKDOF010000003.1"/>
</dbReference>
<evidence type="ECO:0000256" key="1">
    <source>
        <dbReference type="SAM" id="Phobius"/>
    </source>
</evidence>
<feature type="domain" description="HNH nuclease" evidence="2">
    <location>
        <begin position="254"/>
        <end position="310"/>
    </location>
</feature>
<organism evidence="3 4">
    <name type="scientific">Acidipropionibacterium jensenii</name>
    <dbReference type="NCBI Taxonomy" id="1749"/>
    <lineage>
        <taxon>Bacteria</taxon>
        <taxon>Bacillati</taxon>
        <taxon>Actinomycetota</taxon>
        <taxon>Actinomycetes</taxon>
        <taxon>Propionibacteriales</taxon>
        <taxon>Propionibacteriaceae</taxon>
        <taxon>Acidipropionibacterium</taxon>
    </lineage>
</organism>
<dbReference type="CDD" id="cd00085">
    <property type="entry name" value="HNHc"/>
    <property type="match status" value="1"/>
</dbReference>
<name>A0A448NW22_9ACTN</name>
<dbReference type="STRING" id="1122997.GCA_000425285_00720"/>
<dbReference type="InterPro" id="IPR003615">
    <property type="entry name" value="HNH_nuc"/>
</dbReference>
<keyword evidence="1" id="KW-1133">Transmembrane helix</keyword>
<dbReference type="PANTHER" id="PTHR33877">
    <property type="entry name" value="SLL1193 PROTEIN"/>
    <property type="match status" value="1"/>
</dbReference>
<feature type="transmembrane region" description="Helical" evidence="1">
    <location>
        <begin position="6"/>
        <end position="24"/>
    </location>
</feature>
<accession>A0A448NW22</accession>
<dbReference type="OrthoDB" id="9802901at2"/>
<keyword evidence="1" id="KW-0472">Membrane</keyword>
<reference evidence="3 4" key="1">
    <citation type="submission" date="2018-12" db="EMBL/GenBank/DDBJ databases">
        <authorList>
            <consortium name="Pathogen Informatics"/>
        </authorList>
    </citation>
    <scope>NUCLEOTIDE SEQUENCE [LARGE SCALE GENOMIC DNA]</scope>
    <source>
        <strain evidence="3 4">NCTC13652</strain>
    </source>
</reference>
<proteinExistence type="predicted"/>
<keyword evidence="4" id="KW-1185">Reference proteome</keyword>
<evidence type="ECO:0000259" key="2">
    <source>
        <dbReference type="SMART" id="SM00507"/>
    </source>
</evidence>
<dbReference type="GO" id="GO:0003676">
    <property type="term" value="F:nucleic acid binding"/>
    <property type="evidence" value="ECO:0007669"/>
    <property type="project" value="InterPro"/>
</dbReference>
<dbReference type="InterPro" id="IPR052892">
    <property type="entry name" value="NA-targeting_endonuclease"/>
</dbReference>
<keyword evidence="1" id="KW-0812">Transmembrane</keyword>
<dbReference type="SMART" id="SM00507">
    <property type="entry name" value="HNHc"/>
    <property type="match status" value="1"/>
</dbReference>
<protein>
    <submittedName>
        <fullName evidence="3">Uncharacterized proteins involved in stress response, homologs of TerZ and putative cAMP-binding protein CABP1</fullName>
    </submittedName>
</protein>
<dbReference type="GO" id="GO:0004519">
    <property type="term" value="F:endonuclease activity"/>
    <property type="evidence" value="ECO:0007669"/>
    <property type="project" value="InterPro"/>
</dbReference>
<dbReference type="Pfam" id="PF01844">
    <property type="entry name" value="HNH"/>
    <property type="match status" value="1"/>
</dbReference>
<dbReference type="GO" id="GO:0008270">
    <property type="term" value="F:zinc ion binding"/>
    <property type="evidence" value="ECO:0007669"/>
    <property type="project" value="InterPro"/>
</dbReference>
<sequence length="321" mass="36636">MSLPEASITIIVVLALLPIIYYGTLPIRAYSYFRGKTFLDRRSKVAKLVSEYNDTAKYVVSVRRRQTFEIGETTKDTYSYPTRDECQVFRVDPPRDGALGYGMKQMVNCSRSIVDGVAHDPVKYLTKYKYSGFRADRMGLFTLSRLRDDLGVLEYATHILARDEEKILTSMGVPRYIMKHFTPTLVGKLGIVPQYCDLPYPVFVFEYRSPAGRSVDRATVTLNTALLDSLISEVSRRIQTGRSAAEERSRMTQKLRDQIKRRDDYTCQICGVSQHTSPNLLLEVDHIIPVSRGGHSVPENLQTLCWRCNRRKSNKVLTGVR</sequence>